<protein>
    <submittedName>
        <fullName evidence="1">Uncharacterized protein</fullName>
    </submittedName>
</protein>
<sequence>MYSNPGSRSNSVTKLFRRRSTTATSSGVGESLYGDDLEWDKSDFSRNLPESDALSTYDVNEMAEILRNRFLEFDMSSQIGGSGRNNTLSRQSSLISDILTPMANYDFTIEEFLKNNFVSPKIAFDVESLYENQIIIKRPFHRSLPDLNLKIPEQTLLLSKHLSLMDITSIEWTFLKHATPRALLLTKANHRTSYSHLPQSMDLSQEPYLFDTKTSLNFSRLSRLAMIRLYMAKLREKVCSFVLQTIQPTKPTPMPIITEETIETYDIIEE</sequence>
<proteinExistence type="predicted"/>
<dbReference type="OrthoDB" id="10002917at2759"/>
<comment type="caution">
    <text evidence="1">The sequence shown here is derived from an EMBL/GenBank/DDBJ whole genome shotgun (WGS) entry which is preliminary data.</text>
</comment>
<gene>
    <name evidence="1" type="ORF">BJG266_LOCUS22445</name>
    <name evidence="2" type="ORF">QVE165_LOCUS40815</name>
</gene>
<dbReference type="EMBL" id="CAJNOM010000476">
    <property type="protein sequence ID" value="CAF1459090.1"/>
    <property type="molecule type" value="Genomic_DNA"/>
</dbReference>
<evidence type="ECO:0000313" key="1">
    <source>
        <dbReference type="EMBL" id="CAF1120829.1"/>
    </source>
</evidence>
<reference evidence="1" key="1">
    <citation type="submission" date="2021-02" db="EMBL/GenBank/DDBJ databases">
        <authorList>
            <person name="Nowell W R."/>
        </authorList>
    </citation>
    <scope>NUCLEOTIDE SEQUENCE</scope>
</reference>
<evidence type="ECO:0000313" key="3">
    <source>
        <dbReference type="Proteomes" id="UP000663832"/>
    </source>
</evidence>
<dbReference type="EMBL" id="CAJNOI010000141">
    <property type="protein sequence ID" value="CAF1120829.1"/>
    <property type="molecule type" value="Genomic_DNA"/>
</dbReference>
<organism evidence="1 4">
    <name type="scientific">Adineta steineri</name>
    <dbReference type="NCBI Taxonomy" id="433720"/>
    <lineage>
        <taxon>Eukaryota</taxon>
        <taxon>Metazoa</taxon>
        <taxon>Spiralia</taxon>
        <taxon>Gnathifera</taxon>
        <taxon>Rotifera</taxon>
        <taxon>Eurotatoria</taxon>
        <taxon>Bdelloidea</taxon>
        <taxon>Adinetida</taxon>
        <taxon>Adinetidae</taxon>
        <taxon>Adineta</taxon>
    </lineage>
</organism>
<keyword evidence="3" id="KW-1185">Reference proteome</keyword>
<dbReference type="AlphaFoldDB" id="A0A814QNM1"/>
<name>A0A814QNM1_9BILA</name>
<accession>A0A814QNM1</accession>
<dbReference type="Proteomes" id="UP000663877">
    <property type="component" value="Unassembled WGS sequence"/>
</dbReference>
<dbReference type="Proteomes" id="UP000663832">
    <property type="component" value="Unassembled WGS sequence"/>
</dbReference>
<evidence type="ECO:0000313" key="2">
    <source>
        <dbReference type="EMBL" id="CAF1459090.1"/>
    </source>
</evidence>
<evidence type="ECO:0000313" key="4">
    <source>
        <dbReference type="Proteomes" id="UP000663877"/>
    </source>
</evidence>